<name>A0ACC3MU18_9PEZI</name>
<accession>A0ACC3MU18</accession>
<reference evidence="1" key="1">
    <citation type="submission" date="2023-07" db="EMBL/GenBank/DDBJ databases">
        <title>Black Yeasts Isolated from many extreme environments.</title>
        <authorList>
            <person name="Coleine C."/>
            <person name="Stajich J.E."/>
            <person name="Selbmann L."/>
        </authorList>
    </citation>
    <scope>NUCLEOTIDE SEQUENCE</scope>
    <source>
        <strain evidence="1">CCFEE 5714</strain>
    </source>
</reference>
<sequence>MGAFDNFSFGDEKEKGGVEVVPANQVDNVDFGEGFVAENRDDLQRRLGNREIQLLAIGGTIGTALFVSIGGGLNKAGPGGLFLAYTIYSIMLGMVNNGIAEMTTHMPVSGGFIRLAGTWVDDAFGFMAGWNFFIYEALLIPFEITALCTVLNFWRDDIPAGAVIAVAILCYGVLNILAVKLYGEAEFWLSGGKVILIFLLFSFTFVTMCGGNPQNDAFGFRNWEKPGAFAEYLSTGSIGRFEGFLGALWSASFTVTGPEYISMVAAEAKRPRVYIKNAFKTAYWRFGIFFVVGSLAVGIILPYNDPTLVEILGGEGTGGGTAAASPYVIAMQNMGISGLPHLVNALLVTSIFSAGNTYTYCATRSLYGLAIEGRAPKFLRTCTKSGVPWACFCVVMVFPCLSFLQLGNGSATVLEWLIGLVTAGGVINYIVMCVTFIFYYNACKAQGFDRKALSYYGRFQPYCAYFGLVFELLVITFYGYSAFRPWDVSTFFIYYAMVIVNPILYLGWKLIKKTKIVSPVEADLRWEAPVIDAYEATFVDKPLGFWEEMLQLCGIKRRKGGNDQRMASISA</sequence>
<keyword evidence="2" id="KW-1185">Reference proteome</keyword>
<dbReference type="Proteomes" id="UP001281147">
    <property type="component" value="Unassembled WGS sequence"/>
</dbReference>
<organism evidence="1 2">
    <name type="scientific">Vermiconidia calcicola</name>
    <dbReference type="NCBI Taxonomy" id="1690605"/>
    <lineage>
        <taxon>Eukaryota</taxon>
        <taxon>Fungi</taxon>
        <taxon>Dikarya</taxon>
        <taxon>Ascomycota</taxon>
        <taxon>Pezizomycotina</taxon>
        <taxon>Dothideomycetes</taxon>
        <taxon>Dothideomycetidae</taxon>
        <taxon>Mycosphaerellales</taxon>
        <taxon>Extremaceae</taxon>
        <taxon>Vermiconidia</taxon>
    </lineage>
</organism>
<gene>
    <name evidence="1" type="ORF">LTR37_014228</name>
</gene>
<evidence type="ECO:0000313" key="2">
    <source>
        <dbReference type="Proteomes" id="UP001281147"/>
    </source>
</evidence>
<dbReference type="EMBL" id="JAUTXU010000147">
    <property type="protein sequence ID" value="KAK3703782.1"/>
    <property type="molecule type" value="Genomic_DNA"/>
</dbReference>
<protein>
    <submittedName>
        <fullName evidence="1">Uncharacterized protein</fullName>
    </submittedName>
</protein>
<evidence type="ECO:0000313" key="1">
    <source>
        <dbReference type="EMBL" id="KAK3703782.1"/>
    </source>
</evidence>
<proteinExistence type="predicted"/>
<comment type="caution">
    <text evidence="1">The sequence shown here is derived from an EMBL/GenBank/DDBJ whole genome shotgun (WGS) entry which is preliminary data.</text>
</comment>